<accession>A0A0D2J1L6</accession>
<dbReference type="RefSeq" id="XP_013269931.1">
    <property type="nucleotide sequence ID" value="XM_013414477.1"/>
</dbReference>
<reference evidence="1 2" key="1">
    <citation type="submission" date="2015-01" db="EMBL/GenBank/DDBJ databases">
        <title>The Genome Sequence of Rhinocladiella mackenzie CBS 650.93.</title>
        <authorList>
            <consortium name="The Broad Institute Genomics Platform"/>
            <person name="Cuomo C."/>
            <person name="de Hoog S."/>
            <person name="Gorbushina A."/>
            <person name="Stielow B."/>
            <person name="Teixiera M."/>
            <person name="Abouelleil A."/>
            <person name="Chapman S.B."/>
            <person name="Priest M."/>
            <person name="Young S.K."/>
            <person name="Wortman J."/>
            <person name="Nusbaum C."/>
            <person name="Birren B."/>
        </authorList>
    </citation>
    <scope>NUCLEOTIDE SEQUENCE [LARGE SCALE GENOMIC DNA]</scope>
    <source>
        <strain evidence="1 2">CBS 650.93</strain>
    </source>
</reference>
<evidence type="ECO:0000313" key="1">
    <source>
        <dbReference type="EMBL" id="KIX02795.1"/>
    </source>
</evidence>
<dbReference type="InterPro" id="IPR014942">
    <property type="entry name" value="AbiEii"/>
</dbReference>
<dbReference type="OrthoDB" id="5421247at2759"/>
<sequence length="203" mass="22363">MPTRMQLETAAADVIGILKDVSEYSDARVAVIGGLALWKYIPNGRTTEDIDFIVNIGNAPQRVKQRLLALPNSPFVQQAQFFYYKTPSGPHIQIDITPQWQSPYMPATAAKLRDLTAGAIPYISATDLVVFKMNSCGLRPQTSKKRTDAADAQALLEKLTVQASLKLTNAQKAIVEPSVDDVVAHGTKTMMWWREHLGLPTSP</sequence>
<organism evidence="1 2">
    <name type="scientific">Rhinocladiella mackenziei CBS 650.93</name>
    <dbReference type="NCBI Taxonomy" id="1442369"/>
    <lineage>
        <taxon>Eukaryota</taxon>
        <taxon>Fungi</taxon>
        <taxon>Dikarya</taxon>
        <taxon>Ascomycota</taxon>
        <taxon>Pezizomycotina</taxon>
        <taxon>Eurotiomycetes</taxon>
        <taxon>Chaetothyriomycetidae</taxon>
        <taxon>Chaetothyriales</taxon>
        <taxon>Herpotrichiellaceae</taxon>
        <taxon>Rhinocladiella</taxon>
    </lineage>
</organism>
<dbReference type="STRING" id="1442369.A0A0D2J1L6"/>
<dbReference type="HOGENOM" id="CLU_095067_0_0_1"/>
<dbReference type="GeneID" id="25296808"/>
<dbReference type="Pfam" id="PF08843">
    <property type="entry name" value="AbiEii"/>
    <property type="match status" value="1"/>
</dbReference>
<dbReference type="AlphaFoldDB" id="A0A0D2J1L6"/>
<evidence type="ECO:0000313" key="2">
    <source>
        <dbReference type="Proteomes" id="UP000053617"/>
    </source>
</evidence>
<gene>
    <name evidence="1" type="ORF">Z518_08737</name>
</gene>
<keyword evidence="2" id="KW-1185">Reference proteome</keyword>
<dbReference type="VEuPathDB" id="FungiDB:Z518_08737"/>
<protein>
    <submittedName>
        <fullName evidence="1">Uncharacterized protein</fullName>
    </submittedName>
</protein>
<name>A0A0D2J1L6_9EURO</name>
<dbReference type="EMBL" id="KN847480">
    <property type="protein sequence ID" value="KIX02795.1"/>
    <property type="molecule type" value="Genomic_DNA"/>
</dbReference>
<dbReference type="Proteomes" id="UP000053617">
    <property type="component" value="Unassembled WGS sequence"/>
</dbReference>
<proteinExistence type="predicted"/>